<evidence type="ECO:0000259" key="1">
    <source>
        <dbReference type="Pfam" id="PF00248"/>
    </source>
</evidence>
<dbReference type="InterPro" id="IPR020471">
    <property type="entry name" value="AKR"/>
</dbReference>
<dbReference type="InterPro" id="IPR036812">
    <property type="entry name" value="NAD(P)_OxRdtase_dom_sf"/>
</dbReference>
<dbReference type="PIRSF" id="PIRSF000097">
    <property type="entry name" value="AKR"/>
    <property type="match status" value="1"/>
</dbReference>
<gene>
    <name evidence="2" type="ORF">CITCOLO1_LOCUS18295</name>
</gene>
<dbReference type="Proteomes" id="UP001642487">
    <property type="component" value="Chromosome 7"/>
</dbReference>
<protein>
    <recommendedName>
        <fullName evidence="1">NADP-dependent oxidoreductase domain-containing protein</fullName>
    </recommendedName>
</protein>
<dbReference type="InterPro" id="IPR023210">
    <property type="entry name" value="NADP_OxRdtase_dom"/>
</dbReference>
<dbReference type="PRINTS" id="PR00069">
    <property type="entry name" value="ALDKETRDTASE"/>
</dbReference>
<keyword evidence="3" id="KW-1185">Reference proteome</keyword>
<dbReference type="Gene3D" id="3.20.20.100">
    <property type="entry name" value="NADP-dependent oxidoreductase domain"/>
    <property type="match status" value="1"/>
</dbReference>
<dbReference type="Pfam" id="PF00248">
    <property type="entry name" value="Aldo_ket_red"/>
    <property type="match status" value="1"/>
</dbReference>
<accession>A0ABP0Z5S1</accession>
<feature type="domain" description="NADP-dependent oxidoreductase" evidence="1">
    <location>
        <begin position="20"/>
        <end position="290"/>
    </location>
</feature>
<dbReference type="EMBL" id="OZ021741">
    <property type="protein sequence ID" value="CAK9326002.1"/>
    <property type="molecule type" value="Genomic_DNA"/>
</dbReference>
<dbReference type="PROSITE" id="PS00798">
    <property type="entry name" value="ALDOKETO_REDUCTASE_1"/>
    <property type="match status" value="1"/>
</dbReference>
<dbReference type="SUPFAM" id="SSF51430">
    <property type="entry name" value="NAD(P)-linked oxidoreductase"/>
    <property type="match status" value="1"/>
</dbReference>
<organism evidence="2 3">
    <name type="scientific">Citrullus colocynthis</name>
    <name type="common">colocynth</name>
    <dbReference type="NCBI Taxonomy" id="252529"/>
    <lineage>
        <taxon>Eukaryota</taxon>
        <taxon>Viridiplantae</taxon>
        <taxon>Streptophyta</taxon>
        <taxon>Embryophyta</taxon>
        <taxon>Tracheophyta</taxon>
        <taxon>Spermatophyta</taxon>
        <taxon>Magnoliopsida</taxon>
        <taxon>eudicotyledons</taxon>
        <taxon>Gunneridae</taxon>
        <taxon>Pentapetalae</taxon>
        <taxon>rosids</taxon>
        <taxon>fabids</taxon>
        <taxon>Cucurbitales</taxon>
        <taxon>Cucurbitaceae</taxon>
        <taxon>Benincaseae</taxon>
        <taxon>Citrullus</taxon>
    </lineage>
</organism>
<name>A0ABP0Z5S1_9ROSI</name>
<sequence>MGKGVIPSVRLMEGQPMAVMGMGTASILGEEDTKAAIVEGMKAGFRHFDTAYSYGTEKALGEAIREGVELGIVKSREELFITSKLSPVFAHPSLILDAIHATLQNLKMEYVDMYLIHIPLKLKREVRGGKVEKDDISAMDVKGVWEMMEHCKNLGLTKAIGVSNFSIPNLTHLLSFAKIPPALNQVEMSVVWHQKKLREFCKTKGIHVTAYSPLGSAGTNWGHNKIVESHVLSQIAEAKGKTTAQVALRWLYEQEVSIVTKSFNKERMRQNIDIFDWSLSEEELANINQLPQHRAIVFANIFGQHDLVLDLDAQLNHPHL</sequence>
<dbReference type="PROSITE" id="PS00062">
    <property type="entry name" value="ALDOKETO_REDUCTASE_2"/>
    <property type="match status" value="1"/>
</dbReference>
<evidence type="ECO:0000313" key="3">
    <source>
        <dbReference type="Proteomes" id="UP001642487"/>
    </source>
</evidence>
<proteinExistence type="predicted"/>
<reference evidence="2 3" key="1">
    <citation type="submission" date="2024-03" db="EMBL/GenBank/DDBJ databases">
        <authorList>
            <person name="Gkanogiannis A."/>
            <person name="Becerra Lopez-Lavalle L."/>
        </authorList>
    </citation>
    <scope>NUCLEOTIDE SEQUENCE [LARGE SCALE GENOMIC DNA]</scope>
</reference>
<dbReference type="PANTHER" id="PTHR11732">
    <property type="entry name" value="ALDO/KETO REDUCTASE"/>
    <property type="match status" value="1"/>
</dbReference>
<dbReference type="InterPro" id="IPR018170">
    <property type="entry name" value="Aldo/ket_reductase_CS"/>
</dbReference>
<evidence type="ECO:0000313" key="2">
    <source>
        <dbReference type="EMBL" id="CAK9326002.1"/>
    </source>
</evidence>